<organism evidence="5">
    <name type="scientific">Mus musculus</name>
    <name type="common">Mouse</name>
    <dbReference type="NCBI Taxonomy" id="10090"/>
    <lineage>
        <taxon>Eukaryota</taxon>
        <taxon>Metazoa</taxon>
        <taxon>Chordata</taxon>
        <taxon>Craniata</taxon>
        <taxon>Vertebrata</taxon>
        <taxon>Euteleostomi</taxon>
        <taxon>Mammalia</taxon>
        <taxon>Eutheria</taxon>
        <taxon>Euarchontoglires</taxon>
        <taxon>Glires</taxon>
        <taxon>Rodentia</taxon>
        <taxon>Myomorpha</taxon>
        <taxon>Muroidea</taxon>
        <taxon>Muridae</taxon>
        <taxon>Murinae</taxon>
        <taxon>Mus</taxon>
        <taxon>Mus</taxon>
    </lineage>
</organism>
<evidence type="ECO:0000256" key="1">
    <source>
        <dbReference type="ARBA" id="ARBA00023015"/>
    </source>
</evidence>
<keyword evidence="3" id="KW-0804">Transcription</keyword>
<evidence type="ECO:0000256" key="3">
    <source>
        <dbReference type="ARBA" id="ARBA00023163"/>
    </source>
</evidence>
<evidence type="ECO:0000259" key="4">
    <source>
        <dbReference type="PROSITE" id="PS50254"/>
    </source>
</evidence>
<dbReference type="PRINTS" id="PR01789">
    <property type="entry name" value="NUCFACTORATC"/>
</dbReference>
<evidence type="ECO:0000313" key="7">
    <source>
        <dbReference type="MGI" id="MGI:102463"/>
    </source>
</evidence>
<dbReference type="GO" id="GO:0003677">
    <property type="term" value="F:DNA binding"/>
    <property type="evidence" value="ECO:0007669"/>
    <property type="project" value="InterPro"/>
</dbReference>
<keyword evidence="1" id="KW-0805">Transcription regulation</keyword>
<dbReference type="PeptideAtlas" id="B5B2R8"/>
<dbReference type="Pfam" id="PF00554">
    <property type="entry name" value="RHD_DNA_bind"/>
    <property type="match status" value="1"/>
</dbReference>
<dbReference type="InterPro" id="IPR037059">
    <property type="entry name" value="RHD_DNA_bind_dom_sf"/>
</dbReference>
<dbReference type="InterPro" id="IPR014756">
    <property type="entry name" value="Ig_E-set"/>
</dbReference>
<dbReference type="InterPro" id="IPR008366">
    <property type="entry name" value="NFAT"/>
</dbReference>
<evidence type="ECO:0000256" key="2">
    <source>
        <dbReference type="ARBA" id="ARBA00023159"/>
    </source>
</evidence>
<dbReference type="PANTHER" id="PTHR12533:SF4">
    <property type="entry name" value="NUCLEAR FACTOR OF ACTIVATED T-CELLS, CYTOPLASMIC 2"/>
    <property type="match status" value="1"/>
</dbReference>
<keyword evidence="2" id="KW-0010">Activator</keyword>
<dbReference type="SUPFAM" id="SSF49417">
    <property type="entry name" value="p53-like transcription factors"/>
    <property type="match status" value="1"/>
</dbReference>
<evidence type="ECO:0000313" key="6">
    <source>
        <dbReference type="EMBL" id="ACG55624.1"/>
    </source>
</evidence>
<dbReference type="UCSC" id="uc012cke.2">
    <property type="organism name" value="mouse"/>
</dbReference>
<dbReference type="EMBL" id="EU887604">
    <property type="protein sequence ID" value="ACG55624.1"/>
    <property type="molecule type" value="mRNA"/>
</dbReference>
<dbReference type="GO" id="GO:0003700">
    <property type="term" value="F:DNA-binding transcription factor activity"/>
    <property type="evidence" value="ECO:0007669"/>
    <property type="project" value="InterPro"/>
</dbReference>
<dbReference type="Gene3D" id="2.60.40.340">
    <property type="entry name" value="Rel homology domain (RHD), DNA-binding domain"/>
    <property type="match status" value="1"/>
</dbReference>
<dbReference type="PANTHER" id="PTHR12533">
    <property type="entry name" value="NFAT"/>
    <property type="match status" value="1"/>
</dbReference>
<dbReference type="InterPro" id="IPR013783">
    <property type="entry name" value="Ig-like_fold"/>
</dbReference>
<dbReference type="InterPro" id="IPR011539">
    <property type="entry name" value="RHD_DNA_bind_dom"/>
</dbReference>
<feature type="domain" description="RHD" evidence="4">
    <location>
        <begin position="1"/>
        <end position="126"/>
    </location>
</feature>
<dbReference type="InterPro" id="IPR008967">
    <property type="entry name" value="p53-like_TF_DNA-bd_sf"/>
</dbReference>
<dbReference type="AGR" id="MGI:102463"/>
<name>B5B2R8_MOUSE</name>
<dbReference type="MGI" id="MGI:102463">
    <property type="gene designation" value="Nfatc2"/>
</dbReference>
<dbReference type="SUPFAM" id="SSF81296">
    <property type="entry name" value="E set domains"/>
    <property type="match status" value="1"/>
</dbReference>
<accession>B5B2R8</accession>
<evidence type="ECO:0000313" key="5">
    <source>
        <dbReference type="EMBL" id="ACG55623.1"/>
    </source>
</evidence>
<protein>
    <submittedName>
        <fullName evidence="5">Nuclear factor of activated T-cells c2 isoform IA-deltaII-VIIa</fullName>
    </submittedName>
    <submittedName>
        <fullName evidence="6">Nuclear factor of activated T-cells c2 isoform IB-deltaII-VIIa</fullName>
    </submittedName>
</protein>
<sequence length="223" mass="24631">MENKPLGLQIFIGTADERILKPHAFYQVHRITGKTVTTTSYEKIVGNTKVLEIPLEPKNNMRATIDCAGILKLRNADIELRKGETDIGRKNTRVRLVFRVHVPEPSGRIVSLQAASNPIECSQRSAHELPMVERQDMDSCLVYGGQQMILTGQNFTAESKVVFMEKTTGPAGTCETRPLPISLISADRLSPWLSRLQRNPPGSVFRCSVLLPAPGSSLVLLAL</sequence>
<dbReference type="Gene3D" id="2.60.40.10">
    <property type="entry name" value="Immunoglobulins"/>
    <property type="match status" value="1"/>
</dbReference>
<gene>
    <name evidence="5 7" type="primary">Nfatc2</name>
</gene>
<proteinExistence type="evidence at transcript level"/>
<dbReference type="AlphaFoldDB" id="B5B2R8"/>
<dbReference type="EMBL" id="EU887603">
    <property type="protein sequence ID" value="ACG55623.1"/>
    <property type="molecule type" value="mRNA"/>
</dbReference>
<dbReference type="PROSITE" id="PS50254">
    <property type="entry name" value="REL_2"/>
    <property type="match status" value="1"/>
</dbReference>
<reference evidence="5" key="1">
    <citation type="journal article" date="2008" name="Genomics">
        <title>Alternative splicing and expression of human and mouse NFAT genes.</title>
        <authorList>
            <person name="Vihma H."/>
            <person name="Pruunsild P."/>
            <person name="Timmusk T."/>
        </authorList>
    </citation>
    <scope>NUCLEOTIDE SEQUENCE</scope>
    <source>
        <strain evidence="5">C57BL/6</strain>
    </source>
</reference>